<dbReference type="Ensembl" id="ENSCINT00000017466.3">
    <property type="protein sequence ID" value="ENSCINP00000017466.3"/>
    <property type="gene ID" value="ENSCING00000008563.3"/>
</dbReference>
<evidence type="ECO:0000259" key="4">
    <source>
        <dbReference type="PROSITE" id="PS50026"/>
    </source>
</evidence>
<dbReference type="GeneTree" id="ENSGT00940000156670"/>
<protein>
    <submittedName>
        <fullName evidence="5">Uncharacterized protein</fullName>
    </submittedName>
</protein>
<dbReference type="SUPFAM" id="SSF57196">
    <property type="entry name" value="EGF/Laminin"/>
    <property type="match status" value="1"/>
</dbReference>
<evidence type="ECO:0000256" key="2">
    <source>
        <dbReference type="PROSITE-ProRule" id="PRU00076"/>
    </source>
</evidence>
<name>F6X197_CIOIN</name>
<dbReference type="AlphaFoldDB" id="F6X197"/>
<accession>F6X197</accession>
<organism evidence="5 6">
    <name type="scientific">Ciona intestinalis</name>
    <name type="common">Transparent sea squirt</name>
    <name type="synonym">Ascidia intestinalis</name>
    <dbReference type="NCBI Taxonomy" id="7719"/>
    <lineage>
        <taxon>Eukaryota</taxon>
        <taxon>Metazoa</taxon>
        <taxon>Chordata</taxon>
        <taxon>Tunicata</taxon>
        <taxon>Ascidiacea</taxon>
        <taxon>Phlebobranchia</taxon>
        <taxon>Cionidae</taxon>
        <taxon>Ciona</taxon>
    </lineage>
</organism>
<feature type="domain" description="Laminin G" evidence="3">
    <location>
        <begin position="315"/>
        <end position="502"/>
    </location>
</feature>
<sequence length="502" mass="54567">MEGNVGQHCQFVEKDLCNEGSCGSHGKCEVDLNLEIGYLCTCNTGYSGVNCEVQPILSINTLFRDNTHTPDLLEVRGVGELPANLVAGEVISVGRGEVPVGEHPGVKPIITTTETMIDVGAAVAFNRDSYIMTSSMNASQPRRTDVVMRIRRRSDADGLLLYNGGQSSTTFVSLSIRSGAVEFRYGSGDDVAVLRSPMSQLQVGSWHTIRAVRRRSRGRLDVDGRTVARGRTSSSPDLYLDAPMFVGGSRYWDRIPPRVDVRDGFDGCIDELRIDDIEIPFNEMFVRKNTRSCEVQPQPSVQDEAAVFPGVSPPRHLARFSGDSFASFAPTTFPHDGSAEQISFDIRATSPDGLVLFHGEDLTSEPSETSRLHKRSHRGRSKDYISVGIQESKLVYSFDLGGGQGRAVSDFPVVDGLWHHVTIVRRGSLALMWLDDVPTPVAAQAPGSHTMANTPGRVYVGGAPDVIFATAGRYTTGFMGCIGNLRFTGIPPTRAGTWVSLP</sequence>
<dbReference type="Gene3D" id="2.60.120.200">
    <property type="match status" value="2"/>
</dbReference>
<dbReference type="CDD" id="cd00110">
    <property type="entry name" value="LamG"/>
    <property type="match status" value="2"/>
</dbReference>
<dbReference type="InParanoid" id="F6X197"/>
<dbReference type="Proteomes" id="UP000008144">
    <property type="component" value="Chromosome 3"/>
</dbReference>
<dbReference type="SUPFAM" id="SSF49899">
    <property type="entry name" value="Concanavalin A-like lectins/glucanases"/>
    <property type="match status" value="2"/>
</dbReference>
<dbReference type="PROSITE" id="PS50025">
    <property type="entry name" value="LAM_G_DOMAIN"/>
    <property type="match status" value="2"/>
</dbReference>
<dbReference type="CDD" id="cd00054">
    <property type="entry name" value="EGF_CA"/>
    <property type="match status" value="1"/>
</dbReference>
<evidence type="ECO:0000313" key="5">
    <source>
        <dbReference type="Ensembl" id="ENSCINP00000017466.3"/>
    </source>
</evidence>
<dbReference type="PROSITE" id="PS01186">
    <property type="entry name" value="EGF_2"/>
    <property type="match status" value="1"/>
</dbReference>
<feature type="domain" description="Laminin G" evidence="3">
    <location>
        <begin position="120"/>
        <end position="293"/>
    </location>
</feature>
<dbReference type="PROSITE" id="PS00022">
    <property type="entry name" value="EGF_1"/>
    <property type="match status" value="1"/>
</dbReference>
<reference evidence="6" key="1">
    <citation type="journal article" date="2002" name="Science">
        <title>The draft genome of Ciona intestinalis: insights into chordate and vertebrate origins.</title>
        <authorList>
            <person name="Dehal P."/>
            <person name="Satou Y."/>
            <person name="Campbell R.K."/>
            <person name="Chapman J."/>
            <person name="Degnan B."/>
            <person name="De Tomaso A."/>
            <person name="Davidson B."/>
            <person name="Di Gregorio A."/>
            <person name="Gelpke M."/>
            <person name="Goodstein D.M."/>
            <person name="Harafuji N."/>
            <person name="Hastings K.E."/>
            <person name="Ho I."/>
            <person name="Hotta K."/>
            <person name="Huang W."/>
            <person name="Kawashima T."/>
            <person name="Lemaire P."/>
            <person name="Martinez D."/>
            <person name="Meinertzhagen I.A."/>
            <person name="Necula S."/>
            <person name="Nonaka M."/>
            <person name="Putnam N."/>
            <person name="Rash S."/>
            <person name="Saiga H."/>
            <person name="Satake M."/>
            <person name="Terry A."/>
            <person name="Yamada L."/>
            <person name="Wang H.G."/>
            <person name="Awazu S."/>
            <person name="Azumi K."/>
            <person name="Boore J."/>
            <person name="Branno M."/>
            <person name="Chin-Bow S."/>
            <person name="DeSantis R."/>
            <person name="Doyle S."/>
            <person name="Francino P."/>
            <person name="Keys D.N."/>
            <person name="Haga S."/>
            <person name="Hayashi H."/>
            <person name="Hino K."/>
            <person name="Imai K.S."/>
            <person name="Inaba K."/>
            <person name="Kano S."/>
            <person name="Kobayashi K."/>
            <person name="Kobayashi M."/>
            <person name="Lee B.I."/>
            <person name="Makabe K.W."/>
            <person name="Manohar C."/>
            <person name="Matassi G."/>
            <person name="Medina M."/>
            <person name="Mochizuki Y."/>
            <person name="Mount S."/>
            <person name="Morishita T."/>
            <person name="Miura S."/>
            <person name="Nakayama A."/>
            <person name="Nishizaka S."/>
            <person name="Nomoto H."/>
            <person name="Ohta F."/>
            <person name="Oishi K."/>
            <person name="Rigoutsos I."/>
            <person name="Sano M."/>
            <person name="Sasaki A."/>
            <person name="Sasakura Y."/>
            <person name="Shoguchi E."/>
            <person name="Shin-i T."/>
            <person name="Spagnuolo A."/>
            <person name="Stainier D."/>
            <person name="Suzuki M.M."/>
            <person name="Tassy O."/>
            <person name="Takatori N."/>
            <person name="Tokuoka M."/>
            <person name="Yagi K."/>
            <person name="Yoshizaki F."/>
            <person name="Wada S."/>
            <person name="Zhang C."/>
            <person name="Hyatt P.D."/>
            <person name="Larimer F."/>
            <person name="Detter C."/>
            <person name="Doggett N."/>
            <person name="Glavina T."/>
            <person name="Hawkins T."/>
            <person name="Richardson P."/>
            <person name="Lucas S."/>
            <person name="Kohara Y."/>
            <person name="Levine M."/>
            <person name="Satoh N."/>
            <person name="Rokhsar D.S."/>
        </authorList>
    </citation>
    <scope>NUCLEOTIDE SEQUENCE [LARGE SCALE GENOMIC DNA]</scope>
</reference>
<evidence type="ECO:0000259" key="3">
    <source>
        <dbReference type="PROSITE" id="PS50025"/>
    </source>
</evidence>
<dbReference type="PROSITE" id="PS50026">
    <property type="entry name" value="EGF_3"/>
    <property type="match status" value="1"/>
</dbReference>
<dbReference type="Pfam" id="PF02210">
    <property type="entry name" value="Laminin_G_2"/>
    <property type="match status" value="2"/>
</dbReference>
<reference evidence="5" key="2">
    <citation type="journal article" date="2008" name="Genome Biol.">
        <title>Improved genome assembly and evidence-based global gene model set for the chordate Ciona intestinalis: new insight into intron and operon populations.</title>
        <authorList>
            <person name="Satou Y."/>
            <person name="Mineta K."/>
            <person name="Ogasawara M."/>
            <person name="Sasakura Y."/>
            <person name="Shoguchi E."/>
            <person name="Ueno K."/>
            <person name="Yamada L."/>
            <person name="Matsumoto J."/>
            <person name="Wasserscheid J."/>
            <person name="Dewar K."/>
            <person name="Wiley G.B."/>
            <person name="Macmil S.L."/>
            <person name="Roe B.A."/>
            <person name="Zeller R.W."/>
            <person name="Hastings K.E."/>
            <person name="Lemaire P."/>
            <person name="Lindquist E."/>
            <person name="Endo T."/>
            <person name="Hotta K."/>
            <person name="Inaba K."/>
        </authorList>
    </citation>
    <scope>NUCLEOTIDE SEQUENCE [LARGE SCALE GENOMIC DNA]</scope>
    <source>
        <strain evidence="5">wild type</strain>
    </source>
</reference>
<dbReference type="STRING" id="7719.ENSCINP00000017466"/>
<comment type="caution">
    <text evidence="2">Lacks conserved residue(s) required for the propagation of feature annotation.</text>
</comment>
<dbReference type="InterPro" id="IPR001791">
    <property type="entry name" value="Laminin_G"/>
</dbReference>
<proteinExistence type="predicted"/>
<dbReference type="InterPro" id="IPR013320">
    <property type="entry name" value="ConA-like_dom_sf"/>
</dbReference>
<evidence type="ECO:0000313" key="6">
    <source>
        <dbReference type="Proteomes" id="UP000008144"/>
    </source>
</evidence>
<dbReference type="PANTHER" id="PTHR15036">
    <property type="entry name" value="PIKACHURIN-LIKE PROTEIN"/>
    <property type="match status" value="1"/>
</dbReference>
<reference evidence="5" key="4">
    <citation type="submission" date="2025-09" db="UniProtKB">
        <authorList>
            <consortium name="Ensembl"/>
        </authorList>
    </citation>
    <scope>IDENTIFICATION</scope>
</reference>
<dbReference type="HOGENOM" id="CLU_542845_0_0_1"/>
<evidence type="ECO:0000256" key="1">
    <source>
        <dbReference type="ARBA" id="ARBA00023157"/>
    </source>
</evidence>
<keyword evidence="2" id="KW-0245">EGF-like domain</keyword>
<dbReference type="Gene3D" id="2.10.25.10">
    <property type="entry name" value="Laminin"/>
    <property type="match status" value="1"/>
</dbReference>
<dbReference type="SMART" id="SM00282">
    <property type="entry name" value="LamG"/>
    <property type="match status" value="2"/>
</dbReference>
<dbReference type="InterPro" id="IPR050372">
    <property type="entry name" value="Neurexin-related_CASP"/>
</dbReference>
<keyword evidence="1 2" id="KW-1015">Disulfide bond</keyword>
<dbReference type="GO" id="GO:0016020">
    <property type="term" value="C:membrane"/>
    <property type="evidence" value="ECO:0007669"/>
    <property type="project" value="UniProtKB-SubCell"/>
</dbReference>
<reference evidence="5" key="3">
    <citation type="submission" date="2025-08" db="UniProtKB">
        <authorList>
            <consortium name="Ensembl"/>
        </authorList>
    </citation>
    <scope>IDENTIFICATION</scope>
</reference>
<dbReference type="PANTHER" id="PTHR15036:SF85">
    <property type="entry name" value="SP2353, ISOFORM A"/>
    <property type="match status" value="1"/>
</dbReference>
<dbReference type="InterPro" id="IPR000742">
    <property type="entry name" value="EGF"/>
</dbReference>
<keyword evidence="6" id="KW-1185">Reference proteome</keyword>
<dbReference type="OMA" id="SNEINWG"/>
<feature type="disulfide bond" evidence="2">
    <location>
        <begin position="42"/>
        <end position="51"/>
    </location>
</feature>
<dbReference type="EMBL" id="EAAA01001825">
    <property type="status" value="NOT_ANNOTATED_CDS"/>
    <property type="molecule type" value="Genomic_DNA"/>
</dbReference>
<feature type="domain" description="EGF-like" evidence="4">
    <location>
        <begin position="13"/>
        <end position="52"/>
    </location>
</feature>